<dbReference type="PANTHER" id="PTHR12353:SF31">
    <property type="entry name" value="LD44824P"/>
    <property type="match status" value="1"/>
</dbReference>
<protein>
    <submittedName>
        <fullName evidence="3">Uncharacterized protein</fullName>
    </submittedName>
</protein>
<comment type="similarity">
    <text evidence="1">Belongs to the SAPAP family.</text>
</comment>
<feature type="region of interest" description="Disordered" evidence="2">
    <location>
        <begin position="113"/>
        <end position="166"/>
    </location>
</feature>
<feature type="compositionally biased region" description="Low complexity" evidence="2">
    <location>
        <begin position="67"/>
        <end position="77"/>
    </location>
</feature>
<organism evidence="3 4">
    <name type="scientific">Lymnaea stagnalis</name>
    <name type="common">Great pond snail</name>
    <name type="synonym">Helix stagnalis</name>
    <dbReference type="NCBI Taxonomy" id="6523"/>
    <lineage>
        <taxon>Eukaryota</taxon>
        <taxon>Metazoa</taxon>
        <taxon>Spiralia</taxon>
        <taxon>Lophotrochozoa</taxon>
        <taxon>Mollusca</taxon>
        <taxon>Gastropoda</taxon>
        <taxon>Heterobranchia</taxon>
        <taxon>Euthyneura</taxon>
        <taxon>Panpulmonata</taxon>
        <taxon>Hygrophila</taxon>
        <taxon>Lymnaeoidea</taxon>
        <taxon>Lymnaeidae</taxon>
        <taxon>Lymnaea</taxon>
    </lineage>
</organism>
<reference evidence="3 4" key="1">
    <citation type="submission" date="2024-04" db="EMBL/GenBank/DDBJ databases">
        <authorList>
            <consortium name="Genoscope - CEA"/>
            <person name="William W."/>
        </authorList>
    </citation>
    <scope>NUCLEOTIDE SEQUENCE [LARGE SCALE GENOMIC DNA]</scope>
</reference>
<dbReference type="InterPro" id="IPR005026">
    <property type="entry name" value="SAPAP"/>
</dbReference>
<dbReference type="GO" id="GO:0098978">
    <property type="term" value="C:glutamatergic synapse"/>
    <property type="evidence" value="ECO:0007669"/>
    <property type="project" value="TreeGrafter"/>
</dbReference>
<proteinExistence type="inferred from homology"/>
<dbReference type="EMBL" id="CAXITT010000297">
    <property type="protein sequence ID" value="CAL1538392.1"/>
    <property type="molecule type" value="Genomic_DNA"/>
</dbReference>
<dbReference type="Proteomes" id="UP001497497">
    <property type="component" value="Unassembled WGS sequence"/>
</dbReference>
<feature type="compositionally biased region" description="Low complexity" evidence="2">
    <location>
        <begin position="288"/>
        <end position="308"/>
    </location>
</feature>
<dbReference type="GO" id="GO:0023052">
    <property type="term" value="P:signaling"/>
    <property type="evidence" value="ECO:0007669"/>
    <property type="project" value="InterPro"/>
</dbReference>
<evidence type="ECO:0000256" key="1">
    <source>
        <dbReference type="ARBA" id="ARBA00008839"/>
    </source>
</evidence>
<evidence type="ECO:0000313" key="4">
    <source>
        <dbReference type="Proteomes" id="UP001497497"/>
    </source>
</evidence>
<feature type="compositionally biased region" description="Low complexity" evidence="2">
    <location>
        <begin position="116"/>
        <end position="131"/>
    </location>
</feature>
<dbReference type="GO" id="GO:0060090">
    <property type="term" value="F:molecular adaptor activity"/>
    <property type="evidence" value="ECO:0007669"/>
    <property type="project" value="TreeGrafter"/>
</dbReference>
<feature type="compositionally biased region" description="Basic and acidic residues" evidence="2">
    <location>
        <begin position="332"/>
        <end position="342"/>
    </location>
</feature>
<feature type="compositionally biased region" description="Low complexity" evidence="2">
    <location>
        <begin position="14"/>
        <end position="28"/>
    </location>
</feature>
<evidence type="ECO:0000256" key="2">
    <source>
        <dbReference type="SAM" id="MobiDB-lite"/>
    </source>
</evidence>
<feature type="compositionally biased region" description="Basic and acidic residues" evidence="2">
    <location>
        <begin position="140"/>
        <end position="151"/>
    </location>
</feature>
<dbReference type="GO" id="GO:0099572">
    <property type="term" value="C:postsynaptic specialization"/>
    <property type="evidence" value="ECO:0007669"/>
    <property type="project" value="TreeGrafter"/>
</dbReference>
<accession>A0AAV2HXY9</accession>
<dbReference type="Pfam" id="PF03359">
    <property type="entry name" value="GKAP"/>
    <property type="match status" value="1"/>
</dbReference>
<dbReference type="PANTHER" id="PTHR12353">
    <property type="entry name" value="DISKS LARGE-ASSOCIATED PROTEIN DAP SAP90/PSD-95-ASSOCIATED PROTEIN"/>
    <property type="match status" value="1"/>
</dbReference>
<sequence>MLKVDPAPEASEPSLLGGISQSGGSKQIVIPSSLVNSAEGQLTSEPEVVKLRRPNNRQEQSNKENNVPVTSPQSSSDPPSPVDPNHKPSYLKLSCAVSGYGKYSRYSTYKDVNKRSPYSSQSSLRSDGSSSDPTMPAEQRSGDESTPEHRLRSPATLGVNGHVPKYPLGDTTKDGEYFIQHTKFEEERIQGLCQRAEAHMRSHDLPEEACGRIRAATGKANLLITQKFGQFRDLCQNHMKPDPDERETKWEDLQGFWDMVKIQIDHVDDMFAEIEMMKDNGWQEIPRLASRRSSASSSPKSGSLSQASTPSATPAHTPGSRRKNLKVNGGKDTPDSSPERNQKARQAAKARDEARKKLLAERRAAMKQATATTAASNNGEGGEVEIYLPEPAKK</sequence>
<name>A0AAV2HXY9_LYMST</name>
<comment type="caution">
    <text evidence="3">The sequence shown here is derived from an EMBL/GenBank/DDBJ whole genome shotgun (WGS) entry which is preliminary data.</text>
</comment>
<keyword evidence="4" id="KW-1185">Reference proteome</keyword>
<gene>
    <name evidence="3" type="ORF">GSLYS_00012213001</name>
</gene>
<dbReference type="AlphaFoldDB" id="A0AAV2HXY9"/>
<feature type="region of interest" description="Disordered" evidence="2">
    <location>
        <begin position="288"/>
        <end position="394"/>
    </location>
</feature>
<feature type="region of interest" description="Disordered" evidence="2">
    <location>
        <begin position="1"/>
        <end position="90"/>
    </location>
</feature>
<feature type="compositionally biased region" description="Polar residues" evidence="2">
    <location>
        <begin position="33"/>
        <end position="44"/>
    </location>
</feature>
<evidence type="ECO:0000313" key="3">
    <source>
        <dbReference type="EMBL" id="CAL1538392.1"/>
    </source>
</evidence>
<feature type="compositionally biased region" description="Basic and acidic residues" evidence="2">
    <location>
        <begin position="349"/>
        <end position="364"/>
    </location>
</feature>
<feature type="compositionally biased region" description="Low complexity" evidence="2">
    <location>
        <begin position="366"/>
        <end position="375"/>
    </location>
</feature>